<name>A0A427YTR6_9TREE</name>
<evidence type="ECO:0000313" key="6">
    <source>
        <dbReference type="Proteomes" id="UP000279259"/>
    </source>
</evidence>
<dbReference type="Proteomes" id="UP000279259">
    <property type="component" value="Unassembled WGS sequence"/>
</dbReference>
<dbReference type="FunFam" id="3.40.50.1820:FF:000039">
    <property type="entry name" value="Esterase ybfF"/>
    <property type="match status" value="1"/>
</dbReference>
<accession>A0A427YTR6</accession>
<feature type="region of interest" description="Disordered" evidence="3">
    <location>
        <begin position="44"/>
        <end position="71"/>
    </location>
</feature>
<evidence type="ECO:0000313" key="5">
    <source>
        <dbReference type="EMBL" id="RSH94477.1"/>
    </source>
</evidence>
<dbReference type="Pfam" id="PF00561">
    <property type="entry name" value="Abhydrolase_1"/>
    <property type="match status" value="1"/>
</dbReference>
<dbReference type="PANTHER" id="PTHR46118:SF4">
    <property type="entry name" value="PROTEIN ABHD11"/>
    <property type="match status" value="1"/>
</dbReference>
<comment type="caution">
    <text evidence="5">The sequence shown here is derived from an EMBL/GenBank/DDBJ whole genome shotgun (WGS) entry which is preliminary data.</text>
</comment>
<dbReference type="SUPFAM" id="SSF53474">
    <property type="entry name" value="alpha/beta-Hydrolases"/>
    <property type="match status" value="1"/>
</dbReference>
<dbReference type="EMBL" id="RSCD01000002">
    <property type="protein sequence ID" value="RSH94477.1"/>
    <property type="molecule type" value="Genomic_DNA"/>
</dbReference>
<evidence type="ECO:0000256" key="3">
    <source>
        <dbReference type="SAM" id="MobiDB-lite"/>
    </source>
</evidence>
<reference evidence="5 6" key="1">
    <citation type="submission" date="2018-11" db="EMBL/GenBank/DDBJ databases">
        <title>Genome sequence of Saitozyma podzolica DSM 27192.</title>
        <authorList>
            <person name="Aliyu H."/>
            <person name="Gorte O."/>
            <person name="Ochsenreither K."/>
        </authorList>
    </citation>
    <scope>NUCLEOTIDE SEQUENCE [LARGE SCALE GENOMIC DNA]</scope>
    <source>
        <strain evidence="5 6">DSM 27192</strain>
    </source>
</reference>
<dbReference type="GO" id="GO:0005739">
    <property type="term" value="C:mitochondrion"/>
    <property type="evidence" value="ECO:0007669"/>
    <property type="project" value="TreeGrafter"/>
</dbReference>
<comment type="similarity">
    <text evidence="1">Belongs to the AB hydrolase superfamily.</text>
</comment>
<dbReference type="InterPro" id="IPR000073">
    <property type="entry name" value="AB_hydrolase_1"/>
</dbReference>
<dbReference type="AlphaFoldDB" id="A0A427YTR6"/>
<organism evidence="5 6">
    <name type="scientific">Saitozyma podzolica</name>
    <dbReference type="NCBI Taxonomy" id="1890683"/>
    <lineage>
        <taxon>Eukaryota</taxon>
        <taxon>Fungi</taxon>
        <taxon>Dikarya</taxon>
        <taxon>Basidiomycota</taxon>
        <taxon>Agaricomycotina</taxon>
        <taxon>Tremellomycetes</taxon>
        <taxon>Tremellales</taxon>
        <taxon>Trimorphomycetaceae</taxon>
        <taxon>Saitozyma</taxon>
    </lineage>
</organism>
<dbReference type="STRING" id="1890683.A0A427YTR6"/>
<proteinExistence type="inferred from homology"/>
<feature type="compositionally biased region" description="Polar residues" evidence="3">
    <location>
        <begin position="44"/>
        <end position="70"/>
    </location>
</feature>
<gene>
    <name evidence="5" type="ORF">EHS25_004280</name>
</gene>
<protein>
    <recommendedName>
        <fullName evidence="4">AB hydrolase-1 domain-containing protein</fullName>
    </recommendedName>
</protein>
<evidence type="ECO:0000256" key="1">
    <source>
        <dbReference type="ARBA" id="ARBA00008645"/>
    </source>
</evidence>
<evidence type="ECO:0000256" key="2">
    <source>
        <dbReference type="ARBA" id="ARBA00022801"/>
    </source>
</evidence>
<dbReference type="GO" id="GO:0052689">
    <property type="term" value="F:carboxylic ester hydrolase activity"/>
    <property type="evidence" value="ECO:0007669"/>
    <property type="project" value="TreeGrafter"/>
</dbReference>
<dbReference type="OrthoDB" id="8119704at2759"/>
<sequence>MSRGLSRSCGIAARGSRVGIAAFSPEVRVRVQATPALLDSTQSFGHQVASTSSTQRQVGGTRGYRSTGSHAPNIDPVDLSFDVTHPNEATTPDQCLVVCHGLFGSKQNWRSLAKMFAHKLGMPVFTLDLRNHGHSPHAEPHSYNAMASDISHFLQKHDLKNVNLLGHSMGGKAVMAFALNEEYNKSLRTLISVDMSPAKGKISPEFAAYTDGMIEVEKAKVKTKSEADKILQKVEPILPTRQFLLTNTRTHPHGHLTFRIPLGLLASAIPSIGDFPYEPPPPVNATSPQWTGPTLFLKGEHSRYLNRHNIPVAERFFPNMRLEVLDTGHWVHAEKPAETVAMVEAFVKGA</sequence>
<evidence type="ECO:0000259" key="4">
    <source>
        <dbReference type="Pfam" id="PF00561"/>
    </source>
</evidence>
<dbReference type="PANTHER" id="PTHR46118">
    <property type="entry name" value="PROTEIN ABHD11"/>
    <property type="match status" value="1"/>
</dbReference>
<keyword evidence="6" id="KW-1185">Reference proteome</keyword>
<feature type="domain" description="AB hydrolase-1" evidence="4">
    <location>
        <begin position="96"/>
        <end position="336"/>
    </location>
</feature>
<dbReference type="Gene3D" id="3.40.50.1820">
    <property type="entry name" value="alpha/beta hydrolase"/>
    <property type="match status" value="1"/>
</dbReference>
<dbReference type="InterPro" id="IPR029058">
    <property type="entry name" value="AB_hydrolase_fold"/>
</dbReference>
<keyword evidence="2" id="KW-0378">Hydrolase</keyword>